<dbReference type="Gene3D" id="3.30.420.10">
    <property type="entry name" value="Ribonuclease H-like superfamily/Ribonuclease H"/>
    <property type="match status" value="1"/>
</dbReference>
<sequence>MSINYKVIIELVKAEGYQLLFLPQYSPDLNDIKHDFSALKRYRMYSPINKYLDKIFVIVVQCLILI</sequence>
<dbReference type="KEGG" id="ter:Tery_1297"/>
<dbReference type="GO" id="GO:0003676">
    <property type="term" value="F:nucleic acid binding"/>
    <property type="evidence" value="ECO:0007669"/>
    <property type="project" value="InterPro"/>
</dbReference>
<dbReference type="InterPro" id="IPR038717">
    <property type="entry name" value="Tc1-like_DDE_dom"/>
</dbReference>
<organism evidence="2">
    <name type="scientific">Trichodesmium erythraeum (strain IMS101)</name>
    <dbReference type="NCBI Taxonomy" id="203124"/>
    <lineage>
        <taxon>Bacteria</taxon>
        <taxon>Bacillati</taxon>
        <taxon>Cyanobacteriota</taxon>
        <taxon>Cyanophyceae</taxon>
        <taxon>Oscillatoriophycideae</taxon>
        <taxon>Oscillatoriales</taxon>
        <taxon>Microcoleaceae</taxon>
        <taxon>Trichodesmium</taxon>
    </lineage>
</organism>
<dbReference type="InterPro" id="IPR036397">
    <property type="entry name" value="RNaseH_sf"/>
</dbReference>
<dbReference type="Pfam" id="PF13358">
    <property type="entry name" value="DDE_3"/>
    <property type="match status" value="1"/>
</dbReference>
<feature type="domain" description="Tc1-like transposase DDE" evidence="1">
    <location>
        <begin position="6"/>
        <end position="45"/>
    </location>
</feature>
<dbReference type="EMBL" id="CP000393">
    <property type="protein sequence ID" value="ABG50627.1"/>
    <property type="molecule type" value="Genomic_DNA"/>
</dbReference>
<name>Q116E7_TRIEI</name>
<dbReference type="PANTHER" id="PTHR46564:SF1">
    <property type="entry name" value="TRANSPOSASE"/>
    <property type="match status" value="1"/>
</dbReference>
<dbReference type="AlphaFoldDB" id="Q116E7"/>
<proteinExistence type="predicted"/>
<accession>Q116E7</accession>
<reference evidence="2" key="1">
    <citation type="submission" date="2006-06" db="EMBL/GenBank/DDBJ databases">
        <title>Complete sequence of Trichodesmium erythraeum IMS101.</title>
        <authorList>
            <consortium name="US DOE Joint Genome Institute"/>
            <person name="Copeland A."/>
            <person name="Lucas S."/>
            <person name="Lapidus A."/>
            <person name="Barry K."/>
            <person name="Detter J.C."/>
            <person name="Glavina del Rio T."/>
            <person name="Hammon N."/>
            <person name="Israni S."/>
            <person name="Dalin E."/>
            <person name="Tice H."/>
            <person name="Pitluck S."/>
            <person name="Kiss H."/>
            <person name="Munk A.C."/>
            <person name="Brettin T."/>
            <person name="Bruce D."/>
            <person name="Han C."/>
            <person name="Tapia R."/>
            <person name="Gilna P."/>
            <person name="Schmutz J."/>
            <person name="Larimer F."/>
            <person name="Land M."/>
            <person name="Hauser L."/>
            <person name="Kyrpides N."/>
            <person name="Kim E."/>
            <person name="Richardson P."/>
        </authorList>
    </citation>
    <scope>NUCLEOTIDE SEQUENCE [LARGE SCALE GENOMIC DNA]</scope>
    <source>
        <strain evidence="2">IMS101</strain>
    </source>
</reference>
<dbReference type="HOGENOM" id="CLU_2830039_0_0_3"/>
<evidence type="ECO:0000313" key="2">
    <source>
        <dbReference type="EMBL" id="ABG50627.1"/>
    </source>
</evidence>
<protein>
    <recommendedName>
        <fullName evidence="1">Tc1-like transposase DDE domain-containing protein</fullName>
    </recommendedName>
</protein>
<evidence type="ECO:0000259" key="1">
    <source>
        <dbReference type="Pfam" id="PF13358"/>
    </source>
</evidence>
<gene>
    <name evidence="2" type="ordered locus">Tery_1297</name>
</gene>
<dbReference type="eggNOG" id="COG3335">
    <property type="taxonomic scope" value="Bacteria"/>
</dbReference>
<dbReference type="PANTHER" id="PTHR46564">
    <property type="entry name" value="TRANSPOSASE"/>
    <property type="match status" value="1"/>
</dbReference>